<evidence type="ECO:0000313" key="4">
    <source>
        <dbReference type="Proteomes" id="UP001519306"/>
    </source>
</evidence>
<organism evidence="3 4">
    <name type="scientific">Peptoniphilus stercorisuis</name>
    <dbReference type="NCBI Taxonomy" id="1436965"/>
    <lineage>
        <taxon>Bacteria</taxon>
        <taxon>Bacillati</taxon>
        <taxon>Bacillota</taxon>
        <taxon>Tissierellia</taxon>
        <taxon>Tissierellales</taxon>
        <taxon>Peptoniphilaceae</taxon>
        <taxon>Peptoniphilus</taxon>
    </lineage>
</organism>
<comment type="caution">
    <text evidence="3">The sequence shown here is derived from an EMBL/GenBank/DDBJ whole genome shotgun (WGS) entry which is preliminary data.</text>
</comment>
<dbReference type="InterPro" id="IPR005229">
    <property type="entry name" value="YicC/YloC-like"/>
</dbReference>
<feature type="coiled-coil region" evidence="1">
    <location>
        <begin position="70"/>
        <end position="97"/>
    </location>
</feature>
<protein>
    <submittedName>
        <fullName evidence="3">Uncharacterized protein (TIGR00255 family)</fullName>
    </submittedName>
</protein>
<proteinExistence type="predicted"/>
<accession>A0ABS4KDI5</accession>
<dbReference type="RefSeq" id="WP_245311201.1">
    <property type="nucleotide sequence ID" value="NZ_JAGGLJ010000013.1"/>
</dbReference>
<dbReference type="Pfam" id="PF08340">
    <property type="entry name" value="YicC-like_C"/>
    <property type="match status" value="1"/>
</dbReference>
<keyword evidence="4" id="KW-1185">Reference proteome</keyword>
<name>A0ABS4KDI5_9FIRM</name>
<feature type="domain" description="Endoribonuclease YicC-like C-terminal" evidence="2">
    <location>
        <begin position="65"/>
        <end position="180"/>
    </location>
</feature>
<evidence type="ECO:0000256" key="1">
    <source>
        <dbReference type="SAM" id="Coils"/>
    </source>
</evidence>
<dbReference type="EMBL" id="JAGGLJ010000013">
    <property type="protein sequence ID" value="MBP2025841.1"/>
    <property type="molecule type" value="Genomic_DNA"/>
</dbReference>
<evidence type="ECO:0000313" key="3">
    <source>
        <dbReference type="EMBL" id="MBP2025841.1"/>
    </source>
</evidence>
<dbReference type="Proteomes" id="UP001519306">
    <property type="component" value="Unassembled WGS sequence"/>
</dbReference>
<sequence length="180" mass="20818">MQGVITTTVEEESIDEYWIVLNEALNIALGNFLEMRNTEGENLKLDIKEKLKNILESAENLKRIAPISLKENINKLQENIKNNLKDENLDIQRLTTEVAIMSDKLSIDEEITRIFLHISQFNDIINFNEPVGRKLDFLIQELNREVNTVGSKSTNIEILNNVVNLKSEIEKIREQIQNIE</sequence>
<dbReference type="PANTHER" id="PTHR30636">
    <property type="entry name" value="UPF0701 PROTEIN YICC"/>
    <property type="match status" value="1"/>
</dbReference>
<evidence type="ECO:0000259" key="2">
    <source>
        <dbReference type="Pfam" id="PF08340"/>
    </source>
</evidence>
<keyword evidence="1" id="KW-0175">Coiled coil</keyword>
<dbReference type="InterPro" id="IPR013551">
    <property type="entry name" value="YicC-like_C"/>
</dbReference>
<gene>
    <name evidence="3" type="ORF">J2Z71_001390</name>
</gene>
<reference evidence="3 4" key="1">
    <citation type="submission" date="2021-03" db="EMBL/GenBank/DDBJ databases">
        <title>Genomic Encyclopedia of Type Strains, Phase IV (KMG-IV): sequencing the most valuable type-strain genomes for metagenomic binning, comparative biology and taxonomic classification.</title>
        <authorList>
            <person name="Goeker M."/>
        </authorList>
    </citation>
    <scope>NUCLEOTIDE SEQUENCE [LARGE SCALE GENOMIC DNA]</scope>
    <source>
        <strain evidence="3 4">DSM 27563</strain>
    </source>
</reference>
<dbReference type="PANTHER" id="PTHR30636:SF3">
    <property type="entry name" value="UPF0701 PROTEIN YICC"/>
    <property type="match status" value="1"/>
</dbReference>